<dbReference type="OrthoDB" id="3765257at2759"/>
<comment type="caution">
    <text evidence="2">The sequence shown here is derived from an EMBL/GenBank/DDBJ whole genome shotgun (WGS) entry which is preliminary data.</text>
</comment>
<dbReference type="EMBL" id="RZGK01000023">
    <property type="protein sequence ID" value="KAF9690461.1"/>
    <property type="molecule type" value="Genomic_DNA"/>
</dbReference>
<keyword evidence="3" id="KW-1185">Reference proteome</keyword>
<reference evidence="2" key="2">
    <citation type="submission" date="2020-09" db="EMBL/GenBank/DDBJ databases">
        <title>Reference genome assembly for Australian Ascochyta lentis isolate Al4.</title>
        <authorList>
            <person name="Lee R.C."/>
            <person name="Farfan-Caceres L.M."/>
            <person name="Debler J.W."/>
            <person name="Williams A.H."/>
            <person name="Henares B.M."/>
        </authorList>
    </citation>
    <scope>NUCLEOTIDE SEQUENCE</scope>
    <source>
        <strain evidence="2">Al4</strain>
    </source>
</reference>
<evidence type="ECO:0000313" key="3">
    <source>
        <dbReference type="Proteomes" id="UP000651452"/>
    </source>
</evidence>
<accession>A0A8H7IUV1</accession>
<organism evidence="2 3">
    <name type="scientific">Ascochyta lentis</name>
    <dbReference type="NCBI Taxonomy" id="205686"/>
    <lineage>
        <taxon>Eukaryota</taxon>
        <taxon>Fungi</taxon>
        <taxon>Dikarya</taxon>
        <taxon>Ascomycota</taxon>
        <taxon>Pezizomycotina</taxon>
        <taxon>Dothideomycetes</taxon>
        <taxon>Pleosporomycetidae</taxon>
        <taxon>Pleosporales</taxon>
        <taxon>Pleosporineae</taxon>
        <taxon>Didymellaceae</taxon>
        <taxon>Ascochyta</taxon>
    </lineage>
</organism>
<name>A0A8H7IUV1_9PLEO</name>
<gene>
    <name evidence="2" type="ORF">EKO04_011410</name>
</gene>
<reference evidence="2" key="1">
    <citation type="submission" date="2018-12" db="EMBL/GenBank/DDBJ databases">
        <authorList>
            <person name="Syme R.A."/>
            <person name="Farfan-Caceres L."/>
            <person name="Lichtenzveig J."/>
        </authorList>
    </citation>
    <scope>NUCLEOTIDE SEQUENCE</scope>
    <source>
        <strain evidence="2">Al4</strain>
    </source>
</reference>
<protein>
    <submittedName>
        <fullName evidence="2">Uncharacterized protein</fullName>
    </submittedName>
</protein>
<dbReference type="Proteomes" id="UP000651452">
    <property type="component" value="Unassembled WGS sequence"/>
</dbReference>
<sequence>MTSNEPSAYKEAIRIRDELEFMHKLLKQAHAAYAGVKKQADADNFPDGENVLRVLGQDIETKKEEIKDAEEALREVRCRQNLWERVSWWQLGLPEDLSEYERAVEDIAE</sequence>
<keyword evidence="1" id="KW-0175">Coiled coil</keyword>
<evidence type="ECO:0000313" key="2">
    <source>
        <dbReference type="EMBL" id="KAF9690461.1"/>
    </source>
</evidence>
<dbReference type="AlphaFoldDB" id="A0A8H7IUV1"/>
<proteinExistence type="predicted"/>
<evidence type="ECO:0000256" key="1">
    <source>
        <dbReference type="SAM" id="Coils"/>
    </source>
</evidence>
<feature type="coiled-coil region" evidence="1">
    <location>
        <begin position="52"/>
        <end position="79"/>
    </location>
</feature>